<dbReference type="PANTHER" id="PTHR43096">
    <property type="entry name" value="DNAJ HOMOLOG 1, MITOCHONDRIAL-RELATED"/>
    <property type="match status" value="1"/>
</dbReference>
<keyword evidence="5 9" id="KW-0143">Chaperone</keyword>
<dbReference type="Gene3D" id="2.10.230.10">
    <property type="entry name" value="Heat shock protein DnaJ, cysteine-rich domain"/>
    <property type="match status" value="1"/>
</dbReference>
<comment type="subunit">
    <text evidence="9">Homodimer.</text>
</comment>
<dbReference type="Proteomes" id="UP000178943">
    <property type="component" value="Unassembled WGS sequence"/>
</dbReference>
<dbReference type="GO" id="GO:0051082">
    <property type="term" value="F:unfolded protein binding"/>
    <property type="evidence" value="ECO:0007669"/>
    <property type="project" value="UniProtKB-UniRule"/>
</dbReference>
<feature type="binding site" evidence="9">
    <location>
        <position position="208"/>
    </location>
    <ligand>
        <name>Zn(2+)</name>
        <dbReference type="ChEBI" id="CHEBI:29105"/>
        <label>1</label>
    </ligand>
</feature>
<dbReference type="InterPro" id="IPR002939">
    <property type="entry name" value="DnaJ_C"/>
</dbReference>
<dbReference type="InterPro" id="IPR012724">
    <property type="entry name" value="DnaJ"/>
</dbReference>
<dbReference type="InterPro" id="IPR001623">
    <property type="entry name" value="DnaJ_domain"/>
</dbReference>
<feature type="repeat" description="CXXCXGXG motif" evidence="9">
    <location>
        <begin position="169"/>
        <end position="176"/>
    </location>
</feature>
<dbReference type="GO" id="GO:0005524">
    <property type="term" value="F:ATP binding"/>
    <property type="evidence" value="ECO:0007669"/>
    <property type="project" value="InterPro"/>
</dbReference>
<dbReference type="NCBIfam" id="TIGR02349">
    <property type="entry name" value="DnaJ_bact"/>
    <property type="match status" value="1"/>
</dbReference>
<feature type="binding site" evidence="9">
    <location>
        <position position="191"/>
    </location>
    <ligand>
        <name>Zn(2+)</name>
        <dbReference type="ChEBI" id="CHEBI:29105"/>
        <label>2</label>
    </ligand>
</feature>
<dbReference type="GO" id="GO:0006260">
    <property type="term" value="P:DNA replication"/>
    <property type="evidence" value="ECO:0007669"/>
    <property type="project" value="UniProtKB-KW"/>
</dbReference>
<dbReference type="Pfam" id="PF00226">
    <property type="entry name" value="DnaJ"/>
    <property type="match status" value="1"/>
</dbReference>
<dbReference type="SMART" id="SM00271">
    <property type="entry name" value="DnaJ"/>
    <property type="match status" value="1"/>
</dbReference>
<keyword evidence="1 9" id="KW-0479">Metal-binding</keyword>
<dbReference type="GO" id="GO:0031072">
    <property type="term" value="F:heat shock protein binding"/>
    <property type="evidence" value="ECO:0007669"/>
    <property type="project" value="InterPro"/>
</dbReference>
<dbReference type="InterPro" id="IPR018253">
    <property type="entry name" value="DnaJ_domain_CS"/>
</dbReference>
<feature type="binding site" evidence="9">
    <location>
        <position position="152"/>
    </location>
    <ligand>
        <name>Zn(2+)</name>
        <dbReference type="ChEBI" id="CHEBI:29105"/>
        <label>1</label>
    </ligand>
</feature>
<dbReference type="FunFam" id="1.10.287.110:FF:000034">
    <property type="entry name" value="Chaperone protein DnaJ"/>
    <property type="match status" value="1"/>
</dbReference>
<evidence type="ECO:0000313" key="13">
    <source>
        <dbReference type="EMBL" id="OGF65239.1"/>
    </source>
</evidence>
<dbReference type="FunFam" id="2.10.230.10:FF:000002">
    <property type="entry name" value="Molecular chaperone DnaJ"/>
    <property type="match status" value="1"/>
</dbReference>
<feature type="binding site" evidence="9">
    <location>
        <position position="194"/>
    </location>
    <ligand>
        <name>Zn(2+)</name>
        <dbReference type="ChEBI" id="CHEBI:29105"/>
        <label>2</label>
    </ligand>
</feature>
<name>A0A1F5VPB3_9BACT</name>
<gene>
    <name evidence="9" type="primary">dnaJ</name>
    <name evidence="13" type="ORF">A2Y62_02335</name>
</gene>
<accession>A0A1F5VPB3</accession>
<keyword evidence="2 9" id="KW-0677">Repeat</keyword>
<reference evidence="13 14" key="1">
    <citation type="journal article" date="2016" name="Nat. Commun.">
        <title>Thousands of microbial genomes shed light on interconnected biogeochemical processes in an aquifer system.</title>
        <authorList>
            <person name="Anantharaman K."/>
            <person name="Brown C.T."/>
            <person name="Hug L.A."/>
            <person name="Sharon I."/>
            <person name="Castelle C.J."/>
            <person name="Probst A.J."/>
            <person name="Thomas B.C."/>
            <person name="Singh A."/>
            <person name="Wilkins M.J."/>
            <person name="Karaoz U."/>
            <person name="Brodie E.L."/>
            <person name="Williams K.H."/>
            <person name="Hubbard S.S."/>
            <person name="Banfield J.F."/>
        </authorList>
    </citation>
    <scope>NUCLEOTIDE SEQUENCE [LARGE SCALE GENOMIC DNA]</scope>
</reference>
<dbReference type="InterPro" id="IPR008971">
    <property type="entry name" value="HSP40/DnaJ_pept-bd"/>
</dbReference>
<evidence type="ECO:0000313" key="14">
    <source>
        <dbReference type="Proteomes" id="UP000178943"/>
    </source>
</evidence>
<feature type="domain" description="CR-type" evidence="12">
    <location>
        <begin position="139"/>
        <end position="217"/>
    </location>
</feature>
<dbReference type="FunFam" id="2.60.260.20:FF:000005">
    <property type="entry name" value="Chaperone protein dnaJ 1, mitochondrial"/>
    <property type="match status" value="1"/>
</dbReference>
<comment type="caution">
    <text evidence="13">The sequence shown here is derived from an EMBL/GenBank/DDBJ whole genome shotgun (WGS) entry which is preliminary data.</text>
</comment>
<dbReference type="EMBL" id="MFGW01000113">
    <property type="protein sequence ID" value="OGF65239.1"/>
    <property type="molecule type" value="Genomic_DNA"/>
</dbReference>
<feature type="binding site" evidence="9">
    <location>
        <position position="205"/>
    </location>
    <ligand>
        <name>Zn(2+)</name>
        <dbReference type="ChEBI" id="CHEBI:29105"/>
        <label>1</label>
    </ligand>
</feature>
<evidence type="ECO:0000256" key="1">
    <source>
        <dbReference type="ARBA" id="ARBA00022723"/>
    </source>
</evidence>
<evidence type="ECO:0000256" key="9">
    <source>
        <dbReference type="HAMAP-Rule" id="MF_01152"/>
    </source>
</evidence>
<feature type="repeat" description="CXXCXGXG motif" evidence="9">
    <location>
        <begin position="152"/>
        <end position="159"/>
    </location>
</feature>
<feature type="domain" description="J" evidence="11">
    <location>
        <begin position="5"/>
        <end position="69"/>
    </location>
</feature>
<dbReference type="InterPro" id="IPR036869">
    <property type="entry name" value="J_dom_sf"/>
</dbReference>
<dbReference type="InterPro" id="IPR036410">
    <property type="entry name" value="HSP_DnaJ_Cys-rich_dom_sf"/>
</dbReference>
<feature type="repeat" description="CXXCXGXG motif" evidence="9">
    <location>
        <begin position="191"/>
        <end position="198"/>
    </location>
</feature>
<dbReference type="SUPFAM" id="SSF49493">
    <property type="entry name" value="HSP40/DnaJ peptide-binding domain"/>
    <property type="match status" value="2"/>
</dbReference>
<keyword evidence="9" id="KW-0346">Stress response</keyword>
<dbReference type="HAMAP" id="MF_01152">
    <property type="entry name" value="DnaJ"/>
    <property type="match status" value="1"/>
</dbReference>
<feature type="zinc finger region" description="CR-type" evidence="10">
    <location>
        <begin position="139"/>
        <end position="217"/>
    </location>
</feature>
<evidence type="ECO:0000256" key="2">
    <source>
        <dbReference type="ARBA" id="ARBA00022737"/>
    </source>
</evidence>
<dbReference type="SUPFAM" id="SSF46565">
    <property type="entry name" value="Chaperone J-domain"/>
    <property type="match status" value="1"/>
</dbReference>
<organism evidence="13 14">
    <name type="scientific">Candidatus Fischerbacteria bacterium RBG_13_37_8</name>
    <dbReference type="NCBI Taxonomy" id="1817863"/>
    <lineage>
        <taxon>Bacteria</taxon>
        <taxon>Candidatus Fischeribacteriota</taxon>
    </lineage>
</organism>
<evidence type="ECO:0000256" key="10">
    <source>
        <dbReference type="PROSITE-ProRule" id="PRU00546"/>
    </source>
</evidence>
<sequence length="376" mass="42600">MAKRDYYEVLGVSRNSTEQEIKKAYRQLALKYHPDRNPDKNAEEVFKEASEAYSILIDKEKRAMYDTYGHSGVGNYQGGFNYTDFNSDIFADFADIFGSFFGGDLFGGSRRNRRKRYGPIRGSDLQYTLQVDLEEAVFGTETNIKIPRLDSCSTCKGTGKTKDSRDIACDSCKGMGQIHYNQGFLTIARTCPYCDGTGRYIENPCLECKGQGRVEIQKTIKVKIPAGIDTGTRLRIKNEGEGGLHGGEQGDLYVLIGVKEHSVYKRHNNDLYLEHEITLLQALLGDIITLKTLYGDEQIKIEENTQLDTIITLKDKGVPYLNSNSKGDLHVRIIIKMPRSFSNAEKELLLKWAKLRNENIKPQSKSVYKRVKDILQ</sequence>
<dbReference type="GO" id="GO:0009408">
    <property type="term" value="P:response to heat"/>
    <property type="evidence" value="ECO:0007669"/>
    <property type="project" value="InterPro"/>
</dbReference>
<dbReference type="Gene3D" id="2.60.260.20">
    <property type="entry name" value="Urease metallochaperone UreE, N-terminal domain"/>
    <property type="match status" value="2"/>
</dbReference>
<dbReference type="GO" id="GO:0042026">
    <property type="term" value="P:protein refolding"/>
    <property type="evidence" value="ECO:0007669"/>
    <property type="project" value="TreeGrafter"/>
</dbReference>
<feature type="binding site" evidence="9">
    <location>
        <position position="169"/>
    </location>
    <ligand>
        <name>Zn(2+)</name>
        <dbReference type="ChEBI" id="CHEBI:29105"/>
        <label>2</label>
    </ligand>
</feature>
<evidence type="ECO:0000256" key="6">
    <source>
        <dbReference type="ARBA" id="ARBA00053423"/>
    </source>
</evidence>
<evidence type="ECO:0000259" key="11">
    <source>
        <dbReference type="PROSITE" id="PS50076"/>
    </source>
</evidence>
<dbReference type="GO" id="GO:0008270">
    <property type="term" value="F:zinc ion binding"/>
    <property type="evidence" value="ECO:0007669"/>
    <property type="project" value="UniProtKB-UniRule"/>
</dbReference>
<keyword evidence="9" id="KW-0963">Cytoplasm</keyword>
<dbReference type="CDD" id="cd10747">
    <property type="entry name" value="DnaJ_C"/>
    <property type="match status" value="1"/>
</dbReference>
<keyword evidence="9" id="KW-0235">DNA replication</keyword>
<dbReference type="PROSITE" id="PS51188">
    <property type="entry name" value="ZF_CR"/>
    <property type="match status" value="1"/>
</dbReference>
<dbReference type="PRINTS" id="PR00625">
    <property type="entry name" value="JDOMAIN"/>
</dbReference>
<evidence type="ECO:0000256" key="5">
    <source>
        <dbReference type="ARBA" id="ARBA00023186"/>
    </source>
</evidence>
<comment type="domain">
    <text evidence="9">The J domain is necessary and sufficient to stimulate DnaK ATPase activity. Zinc center 1 plays an important role in the autonomous, DnaK-independent chaperone activity of DnaJ. Zinc center 2 is essential for interaction with DnaK and for DnaJ activity.</text>
</comment>
<dbReference type="GO" id="GO:0005737">
    <property type="term" value="C:cytoplasm"/>
    <property type="evidence" value="ECO:0007669"/>
    <property type="project" value="UniProtKB-SubCell"/>
</dbReference>
<dbReference type="PROSITE" id="PS00636">
    <property type="entry name" value="DNAJ_1"/>
    <property type="match status" value="1"/>
</dbReference>
<protein>
    <recommendedName>
        <fullName evidence="8 9">Chaperone protein DnaJ</fullName>
    </recommendedName>
</protein>
<dbReference type="Pfam" id="PF00684">
    <property type="entry name" value="DnaJ_CXXCXGXG"/>
    <property type="match status" value="1"/>
</dbReference>
<proteinExistence type="inferred from homology"/>
<keyword evidence="3 9" id="KW-0863">Zinc-finger</keyword>
<evidence type="ECO:0000259" key="12">
    <source>
        <dbReference type="PROSITE" id="PS51188"/>
    </source>
</evidence>
<comment type="similarity">
    <text evidence="7 9">Belongs to the DnaJ family.</text>
</comment>
<evidence type="ECO:0000256" key="7">
    <source>
        <dbReference type="ARBA" id="ARBA00061004"/>
    </source>
</evidence>
<evidence type="ECO:0000256" key="3">
    <source>
        <dbReference type="ARBA" id="ARBA00022771"/>
    </source>
</evidence>
<dbReference type="Pfam" id="PF01556">
    <property type="entry name" value="DnaJ_C"/>
    <property type="match status" value="1"/>
</dbReference>
<comment type="function">
    <text evidence="6 9">Participates actively in the response to hyperosmotic and heat shock by preventing the aggregation of stress-denatured proteins and by disaggregating proteins, also in an autonomous, DnaK-independent fashion. Unfolded proteins bind initially to DnaJ; upon interaction with the DnaJ-bound protein, DnaK hydrolyzes its bound ATP, resulting in the formation of a stable complex. GrpE releases ADP from DnaK; ATP binding to DnaK triggers the release of the substrate protein, thus completing the reaction cycle. Several rounds of ATP-dependent interactions between DnaJ, DnaK and GrpE are required for fully efficient folding. Also involved, together with DnaK and GrpE, in the DNA replication of plasmids through activation of initiation proteins.</text>
</comment>
<keyword evidence="4 9" id="KW-0862">Zinc</keyword>
<dbReference type="InterPro" id="IPR001305">
    <property type="entry name" value="HSP_DnaJ_Cys-rich_dom"/>
</dbReference>
<dbReference type="CDD" id="cd10719">
    <property type="entry name" value="DnaJ_zf"/>
    <property type="match status" value="1"/>
</dbReference>
<dbReference type="AlphaFoldDB" id="A0A1F5VPB3"/>
<feature type="repeat" description="CXXCXGXG motif" evidence="9">
    <location>
        <begin position="205"/>
        <end position="212"/>
    </location>
</feature>
<feature type="binding site" evidence="9">
    <location>
        <position position="155"/>
    </location>
    <ligand>
        <name>Zn(2+)</name>
        <dbReference type="ChEBI" id="CHEBI:29105"/>
        <label>1</label>
    </ligand>
</feature>
<comment type="subcellular location">
    <subcellularLocation>
        <location evidence="9">Cytoplasm</location>
    </subcellularLocation>
</comment>
<evidence type="ECO:0000256" key="8">
    <source>
        <dbReference type="ARBA" id="ARBA00067609"/>
    </source>
</evidence>
<dbReference type="PROSITE" id="PS50076">
    <property type="entry name" value="DNAJ_2"/>
    <property type="match status" value="1"/>
</dbReference>
<dbReference type="Gene3D" id="1.10.287.110">
    <property type="entry name" value="DnaJ domain"/>
    <property type="match status" value="1"/>
</dbReference>
<feature type="binding site" evidence="9">
    <location>
        <position position="172"/>
    </location>
    <ligand>
        <name>Zn(2+)</name>
        <dbReference type="ChEBI" id="CHEBI:29105"/>
        <label>2</label>
    </ligand>
</feature>
<dbReference type="SUPFAM" id="SSF57938">
    <property type="entry name" value="DnaJ/Hsp40 cysteine-rich domain"/>
    <property type="match status" value="1"/>
</dbReference>
<dbReference type="PANTHER" id="PTHR43096:SF52">
    <property type="entry name" value="DNAJ HOMOLOG 1, MITOCHONDRIAL-RELATED"/>
    <property type="match status" value="1"/>
</dbReference>
<evidence type="ECO:0000256" key="4">
    <source>
        <dbReference type="ARBA" id="ARBA00022833"/>
    </source>
</evidence>
<dbReference type="STRING" id="1817863.A2Y62_02335"/>
<dbReference type="NCBIfam" id="NF008035">
    <property type="entry name" value="PRK10767.1"/>
    <property type="match status" value="1"/>
</dbReference>
<dbReference type="CDD" id="cd06257">
    <property type="entry name" value="DnaJ"/>
    <property type="match status" value="1"/>
</dbReference>
<comment type="cofactor">
    <cofactor evidence="9">
        <name>Zn(2+)</name>
        <dbReference type="ChEBI" id="CHEBI:29105"/>
    </cofactor>
    <text evidence="9">Binds 2 Zn(2+) ions per monomer.</text>
</comment>